<dbReference type="AlphaFoldDB" id="A0A099F5X4"/>
<comment type="caution">
    <text evidence="2">The sequence shown here is derived from an EMBL/GenBank/DDBJ whole genome shotgun (WGS) entry which is preliminary data.</text>
</comment>
<evidence type="ECO:0000313" key="2">
    <source>
        <dbReference type="EMBL" id="KGJ05621.1"/>
    </source>
</evidence>
<organism evidence="2 3">
    <name type="scientific">Paracoccus halophilus</name>
    <dbReference type="NCBI Taxonomy" id="376733"/>
    <lineage>
        <taxon>Bacteria</taxon>
        <taxon>Pseudomonadati</taxon>
        <taxon>Pseudomonadota</taxon>
        <taxon>Alphaproteobacteria</taxon>
        <taxon>Rhodobacterales</taxon>
        <taxon>Paracoccaceae</taxon>
        <taxon>Paracoccus</taxon>
    </lineage>
</organism>
<name>A0A099F5X4_9RHOB</name>
<evidence type="ECO:0000256" key="1">
    <source>
        <dbReference type="SAM" id="MobiDB-lite"/>
    </source>
</evidence>
<dbReference type="EMBL" id="JRKN01000005">
    <property type="protein sequence ID" value="KGJ05621.1"/>
    <property type="molecule type" value="Genomic_DNA"/>
</dbReference>
<proteinExistence type="predicted"/>
<protein>
    <submittedName>
        <fullName evidence="2">Uncharacterized protein</fullName>
    </submittedName>
</protein>
<evidence type="ECO:0000313" key="3">
    <source>
        <dbReference type="Proteomes" id="UP000029846"/>
    </source>
</evidence>
<reference evidence="2 3" key="1">
    <citation type="submission" date="2014-09" db="EMBL/GenBank/DDBJ databases">
        <authorList>
            <person name="McGinnis J.M."/>
            <person name="Wolfgang W.J."/>
        </authorList>
    </citation>
    <scope>NUCLEOTIDE SEQUENCE [LARGE SCALE GENOMIC DNA]</scope>
    <source>
        <strain evidence="2 3">JCM 14014</strain>
    </source>
</reference>
<sequence length="131" mass="14379">MWISAVWRSGVSHWHAICGHGAESLIGWHLAQQIWKDRAAALLDRGECHRPDIAGGRIYGQMWLAILAPALRSMLAGMSQGGKQSRGLLKKPCQTGSGVRPAKRLPTMERKKIIAAAANVLRFMAMAVRRA</sequence>
<feature type="region of interest" description="Disordered" evidence="1">
    <location>
        <begin position="82"/>
        <end position="101"/>
    </location>
</feature>
<reference evidence="2 3" key="2">
    <citation type="submission" date="2014-10" db="EMBL/GenBank/DDBJ databases">
        <title>Paracoccus sanguinis sp. nov., isolated from clinical specimens of New York State patients.</title>
        <authorList>
            <person name="Mingle L.A."/>
            <person name="Cole J.A."/>
            <person name="Lapierre P."/>
            <person name="Musser K.A."/>
        </authorList>
    </citation>
    <scope>NUCLEOTIDE SEQUENCE [LARGE SCALE GENOMIC DNA]</scope>
    <source>
        <strain evidence="2 3">JCM 14014</strain>
    </source>
</reference>
<keyword evidence="3" id="KW-1185">Reference proteome</keyword>
<dbReference type="Proteomes" id="UP000029846">
    <property type="component" value="Unassembled WGS sequence"/>
</dbReference>
<gene>
    <name evidence="2" type="ORF">IT41_05255</name>
</gene>
<accession>A0A099F5X4</accession>